<dbReference type="EMBL" id="AZMM01019039">
    <property type="protein sequence ID" value="ETJ15576.1"/>
    <property type="molecule type" value="Genomic_DNA"/>
</dbReference>
<protein>
    <submittedName>
        <fullName evidence="1">Uncharacterized protein</fullName>
    </submittedName>
</protein>
<accession>W1WC90</accession>
<feature type="non-terminal residue" evidence="1">
    <location>
        <position position="1"/>
    </location>
</feature>
<comment type="caution">
    <text evidence="1">The sequence shown here is derived from an EMBL/GenBank/DDBJ whole genome shotgun (WGS) entry which is preliminary data.</text>
</comment>
<organism evidence="1">
    <name type="scientific">human gut metagenome</name>
    <dbReference type="NCBI Taxonomy" id="408170"/>
    <lineage>
        <taxon>unclassified sequences</taxon>
        <taxon>metagenomes</taxon>
        <taxon>organismal metagenomes</taxon>
    </lineage>
</organism>
<sequence>IIFSQFVEPNKVTVFKDSINKAEELIISKKLAGLFSDINIEELLLAHSFALLIKINLSSAL</sequence>
<reference evidence="1" key="1">
    <citation type="submission" date="2013-12" db="EMBL/GenBank/DDBJ databases">
        <title>A Varibaculum cambriense genome reconstructed from a premature infant gut community with otherwise low bacterial novelty that shifts toward anaerobic metabolism during the third week of life.</title>
        <authorList>
            <person name="Brown C.T."/>
            <person name="Sharon I."/>
            <person name="Thomas B.C."/>
            <person name="Castelle C.J."/>
            <person name="Morowitz M.J."/>
            <person name="Banfield J.F."/>
        </authorList>
    </citation>
    <scope>NUCLEOTIDE SEQUENCE</scope>
</reference>
<evidence type="ECO:0000313" key="1">
    <source>
        <dbReference type="EMBL" id="ETJ15576.1"/>
    </source>
</evidence>
<proteinExistence type="predicted"/>
<name>W1WC90_9ZZZZ</name>
<dbReference type="AlphaFoldDB" id="W1WC90"/>
<gene>
    <name evidence="1" type="ORF">Q604_UNBc4C00258G0001</name>
</gene>